<sequence length="186" mass="21626">MYELLILGLLMSRDVSGYKLRIIFESSLVPRREISNGVMYPLLQKLSKKGYIEFIENTQNPRNEKLAHITQTGINRFQQLMAAEVPNDAKRESIWRFKFRGMAGVDPQTQQQILTDYENAVATDFNVYTKVKQHLSEKLADPDSNQPYLVWAIRSLDLSISICHAKTNWIDNCRQKMKNDKENLDE</sequence>
<dbReference type="AlphaFoldDB" id="A0A0R1SDZ5"/>
<dbReference type="Gene3D" id="1.10.10.10">
    <property type="entry name" value="Winged helix-like DNA-binding domain superfamily/Winged helix DNA-binding domain"/>
    <property type="match status" value="1"/>
</dbReference>
<dbReference type="InterPro" id="IPR005149">
    <property type="entry name" value="Tscrpt_reg_PadR_N"/>
</dbReference>
<reference evidence="2 3" key="1">
    <citation type="journal article" date="2015" name="Genome Announc.">
        <title>Expanding the biotechnology potential of lactobacilli through comparative genomics of 213 strains and associated genera.</title>
        <authorList>
            <person name="Sun Z."/>
            <person name="Harris H.M."/>
            <person name="McCann A."/>
            <person name="Guo C."/>
            <person name="Argimon S."/>
            <person name="Zhang W."/>
            <person name="Yang X."/>
            <person name="Jeffery I.B."/>
            <person name="Cooney J.C."/>
            <person name="Kagawa T.F."/>
            <person name="Liu W."/>
            <person name="Song Y."/>
            <person name="Salvetti E."/>
            <person name="Wrobel A."/>
            <person name="Rasinkangas P."/>
            <person name="Parkhill J."/>
            <person name="Rea M.C."/>
            <person name="O'Sullivan O."/>
            <person name="Ritari J."/>
            <person name="Douillard F.P."/>
            <person name="Paul Ross R."/>
            <person name="Yang R."/>
            <person name="Briner A.E."/>
            <person name="Felis G.E."/>
            <person name="de Vos W.M."/>
            <person name="Barrangou R."/>
            <person name="Klaenhammer T.R."/>
            <person name="Caufield P.W."/>
            <person name="Cui Y."/>
            <person name="Zhang H."/>
            <person name="O'Toole P.W."/>
        </authorList>
    </citation>
    <scope>NUCLEOTIDE SEQUENCE [LARGE SCALE GENOMIC DNA]</scope>
    <source>
        <strain evidence="2 3">DSM 14421</strain>
    </source>
</reference>
<evidence type="ECO:0000259" key="1">
    <source>
        <dbReference type="Pfam" id="PF03551"/>
    </source>
</evidence>
<accession>A0A0R1SDZ5</accession>
<proteinExistence type="predicted"/>
<dbReference type="STRING" id="1423739.FC85_GL000831"/>
<feature type="domain" description="Transcription regulator PadR N-terminal" evidence="1">
    <location>
        <begin position="6"/>
        <end position="78"/>
    </location>
</feature>
<dbReference type="PATRIC" id="fig|1423739.3.peg.867"/>
<comment type="caution">
    <text evidence="2">The sequence shown here is derived from an EMBL/GenBank/DDBJ whole genome shotgun (WGS) entry which is preliminary data.</text>
</comment>
<organism evidence="2 3">
    <name type="scientific">Lentilactobacillus diolivorans DSM 14421</name>
    <dbReference type="NCBI Taxonomy" id="1423739"/>
    <lineage>
        <taxon>Bacteria</taxon>
        <taxon>Bacillati</taxon>
        <taxon>Bacillota</taxon>
        <taxon>Bacilli</taxon>
        <taxon>Lactobacillales</taxon>
        <taxon>Lactobacillaceae</taxon>
        <taxon>Lentilactobacillus</taxon>
    </lineage>
</organism>
<dbReference type="Pfam" id="PF03551">
    <property type="entry name" value="PadR"/>
    <property type="match status" value="1"/>
</dbReference>
<dbReference type="PANTHER" id="PTHR43252">
    <property type="entry name" value="TRANSCRIPTIONAL REGULATOR YQJI"/>
    <property type="match status" value="1"/>
</dbReference>
<dbReference type="InterPro" id="IPR036390">
    <property type="entry name" value="WH_DNA-bd_sf"/>
</dbReference>
<evidence type="ECO:0000313" key="2">
    <source>
        <dbReference type="EMBL" id="KRL64778.1"/>
    </source>
</evidence>
<name>A0A0R1SDZ5_9LACO</name>
<dbReference type="PANTHER" id="PTHR43252:SF2">
    <property type="entry name" value="TRANSCRIPTION REGULATOR, PADR-LIKE FAMILY"/>
    <property type="match status" value="1"/>
</dbReference>
<gene>
    <name evidence="2" type="ORF">FC85_GL000831</name>
</gene>
<evidence type="ECO:0000313" key="3">
    <source>
        <dbReference type="Proteomes" id="UP000052013"/>
    </source>
</evidence>
<dbReference type="Proteomes" id="UP000052013">
    <property type="component" value="Unassembled WGS sequence"/>
</dbReference>
<protein>
    <submittedName>
        <fullName evidence="2">Transcriptional regulator</fullName>
    </submittedName>
</protein>
<dbReference type="EMBL" id="AZEY01000080">
    <property type="protein sequence ID" value="KRL64778.1"/>
    <property type="molecule type" value="Genomic_DNA"/>
</dbReference>
<dbReference type="SUPFAM" id="SSF46785">
    <property type="entry name" value="Winged helix' DNA-binding domain"/>
    <property type="match status" value="1"/>
</dbReference>
<dbReference type="InterPro" id="IPR036388">
    <property type="entry name" value="WH-like_DNA-bd_sf"/>
</dbReference>
<dbReference type="RefSeq" id="WP_057865285.1">
    <property type="nucleotide sequence ID" value="NZ_AZEY01000080.1"/>
</dbReference>